<keyword evidence="2" id="KW-0812">Transmembrane</keyword>
<evidence type="ECO:0000256" key="2">
    <source>
        <dbReference type="SAM" id="Phobius"/>
    </source>
</evidence>
<feature type="region of interest" description="Disordered" evidence="1">
    <location>
        <begin position="1"/>
        <end position="66"/>
    </location>
</feature>
<feature type="transmembrane region" description="Helical" evidence="2">
    <location>
        <begin position="98"/>
        <end position="119"/>
    </location>
</feature>
<dbReference type="AlphaFoldDB" id="A0A6N7ZI50"/>
<sequence length="160" mass="16020">MAAQRACAAAARAAARPERAAGARDRGRRARGAPRRVRRRIGDLAVTTDPGPAAGPPPRDEGLQPERTALSWQRTVLGVVLGSLVLAGAGLRAGSTVTVCAAAAVGVLALVPAVLRAPSGGLPGDGRLHSFAFLVRVVALVVALALVGAVWAFGRGAGAA</sequence>
<feature type="compositionally biased region" description="Basic residues" evidence="1">
    <location>
        <begin position="26"/>
        <end position="39"/>
    </location>
</feature>
<dbReference type="EMBL" id="WMKA01000014">
    <property type="protein sequence ID" value="MTG88958.1"/>
    <property type="molecule type" value="Genomic_DNA"/>
</dbReference>
<reference evidence="3 4" key="1">
    <citation type="submission" date="2019-11" db="EMBL/GenBank/DDBJ databases">
        <title>Cellulosimicrobium composti sp. nov. isolated from a compost.</title>
        <authorList>
            <person name="Yang Y."/>
        </authorList>
    </citation>
    <scope>NUCLEOTIDE SEQUENCE [LARGE SCALE GENOMIC DNA]</scope>
    <source>
        <strain evidence="3 4">BIT-GX5</strain>
    </source>
</reference>
<protein>
    <submittedName>
        <fullName evidence="3">DUF202 domain-containing protein</fullName>
    </submittedName>
</protein>
<dbReference type="GO" id="GO:0012505">
    <property type="term" value="C:endomembrane system"/>
    <property type="evidence" value="ECO:0007669"/>
    <property type="project" value="UniProtKB-SubCell"/>
</dbReference>
<dbReference type="Proteomes" id="UP000440668">
    <property type="component" value="Unassembled WGS sequence"/>
</dbReference>
<comment type="caution">
    <text evidence="3">The sequence shown here is derived from an EMBL/GenBank/DDBJ whole genome shotgun (WGS) entry which is preliminary data.</text>
</comment>
<proteinExistence type="predicted"/>
<feature type="transmembrane region" description="Helical" evidence="2">
    <location>
        <begin position="131"/>
        <end position="154"/>
    </location>
</feature>
<evidence type="ECO:0000313" key="4">
    <source>
        <dbReference type="Proteomes" id="UP000440668"/>
    </source>
</evidence>
<keyword evidence="2" id="KW-1133">Transmembrane helix</keyword>
<evidence type="ECO:0000313" key="3">
    <source>
        <dbReference type="EMBL" id="MTG88958.1"/>
    </source>
</evidence>
<keyword evidence="2" id="KW-0472">Membrane</keyword>
<evidence type="ECO:0000256" key="1">
    <source>
        <dbReference type="SAM" id="MobiDB-lite"/>
    </source>
</evidence>
<name>A0A6N7ZI50_9MICO</name>
<accession>A0A6N7ZI50</accession>
<organism evidence="3 4">
    <name type="scientific">Cellulosimicrobium composti</name>
    <dbReference type="NCBI Taxonomy" id="2672572"/>
    <lineage>
        <taxon>Bacteria</taxon>
        <taxon>Bacillati</taxon>
        <taxon>Actinomycetota</taxon>
        <taxon>Actinomycetes</taxon>
        <taxon>Micrococcales</taxon>
        <taxon>Promicromonosporaceae</taxon>
        <taxon>Cellulosimicrobium</taxon>
    </lineage>
</organism>
<feature type="compositionally biased region" description="Low complexity" evidence="1">
    <location>
        <begin position="1"/>
        <end position="14"/>
    </location>
</feature>
<feature type="compositionally biased region" description="Basic and acidic residues" evidence="1">
    <location>
        <begin position="15"/>
        <end position="25"/>
    </location>
</feature>
<gene>
    <name evidence="3" type="ORF">GJV82_08365</name>
</gene>